<dbReference type="EMBL" id="JADWDJ010000015">
    <property type="protein sequence ID" value="KAG5269080.1"/>
    <property type="molecule type" value="Genomic_DNA"/>
</dbReference>
<dbReference type="InterPro" id="IPR032071">
    <property type="entry name" value="DUF4806"/>
</dbReference>
<dbReference type="Pfam" id="PF16064">
    <property type="entry name" value="DUF4806"/>
    <property type="match status" value="1"/>
</dbReference>
<evidence type="ECO:0000313" key="3">
    <source>
        <dbReference type="EMBL" id="KAG5269080.1"/>
    </source>
</evidence>
<dbReference type="PANTHER" id="PTHR34153">
    <property type="entry name" value="SI:CH211-262H13.3-RELATED-RELATED"/>
    <property type="match status" value="1"/>
</dbReference>
<evidence type="ECO:0000313" key="4">
    <source>
        <dbReference type="Proteomes" id="UP000823561"/>
    </source>
</evidence>
<dbReference type="AlphaFoldDB" id="A0AAV6G2K3"/>
<protein>
    <recommendedName>
        <fullName evidence="2">DUF4806 domain-containing protein</fullName>
    </recommendedName>
</protein>
<reference evidence="3" key="1">
    <citation type="submission" date="2020-10" db="EMBL/GenBank/DDBJ databases">
        <title>Chromosome-scale genome assembly of the Allis shad, Alosa alosa.</title>
        <authorList>
            <person name="Margot Z."/>
            <person name="Christophe K."/>
            <person name="Cabau C."/>
            <person name="Louis A."/>
            <person name="Berthelot C."/>
            <person name="Parey E."/>
            <person name="Roest Crollius H."/>
            <person name="Montfort J."/>
            <person name="Robinson-Rechavi M."/>
            <person name="Bucao C."/>
            <person name="Bouchez O."/>
            <person name="Gislard M."/>
            <person name="Lluch J."/>
            <person name="Milhes M."/>
            <person name="Lampietro C."/>
            <person name="Lopez Roques C."/>
            <person name="Donnadieu C."/>
            <person name="Braasch I."/>
            <person name="Desvignes T."/>
            <person name="Postlethwait J."/>
            <person name="Bobe J."/>
            <person name="Guiguen Y."/>
        </authorList>
    </citation>
    <scope>NUCLEOTIDE SEQUENCE</scope>
    <source>
        <strain evidence="3">M-15738</strain>
        <tissue evidence="3">Blood</tissue>
    </source>
</reference>
<feature type="domain" description="DUF4806" evidence="2">
    <location>
        <begin position="69"/>
        <end position="144"/>
    </location>
</feature>
<evidence type="ECO:0000256" key="1">
    <source>
        <dbReference type="SAM" id="MobiDB-lite"/>
    </source>
</evidence>
<keyword evidence="4" id="KW-1185">Reference proteome</keyword>
<comment type="caution">
    <text evidence="3">The sequence shown here is derived from an EMBL/GenBank/DDBJ whole genome shotgun (WGS) entry which is preliminary data.</text>
</comment>
<proteinExistence type="predicted"/>
<sequence>MPQNEDTVLVQPSTSATPPRALTPVQSGRDHIILRALEELKVQVRQNTLLLQALTSRQPVQNTSQLSEEYKFPMTCDEDLTRVEKLLDKPQKKALTAYLATLGGCNPGDVVRRMLRHILDDEFAQQFNWLGRGGRKKAFSAFKITAVIRGASAVQKITASDCEAVMKNWLKYSGDRSGGRKRRAGRQQGGDDTVSRDDSSSSSSSMDDDDF</sequence>
<dbReference type="PANTHER" id="PTHR34153:SF2">
    <property type="entry name" value="SI:CH211-262H13.3-RELATED"/>
    <property type="match status" value="1"/>
</dbReference>
<name>A0AAV6G2K3_9TELE</name>
<feature type="compositionally biased region" description="Polar residues" evidence="1">
    <location>
        <begin position="1"/>
        <end position="17"/>
    </location>
</feature>
<dbReference type="Proteomes" id="UP000823561">
    <property type="component" value="Chromosome 15"/>
</dbReference>
<gene>
    <name evidence="3" type="ORF">AALO_G00198080</name>
</gene>
<accession>A0AAV6G2K3</accession>
<feature type="region of interest" description="Disordered" evidence="1">
    <location>
        <begin position="1"/>
        <end position="23"/>
    </location>
</feature>
<feature type="region of interest" description="Disordered" evidence="1">
    <location>
        <begin position="173"/>
        <end position="211"/>
    </location>
</feature>
<organism evidence="3 4">
    <name type="scientific">Alosa alosa</name>
    <name type="common">allis shad</name>
    <dbReference type="NCBI Taxonomy" id="278164"/>
    <lineage>
        <taxon>Eukaryota</taxon>
        <taxon>Metazoa</taxon>
        <taxon>Chordata</taxon>
        <taxon>Craniata</taxon>
        <taxon>Vertebrata</taxon>
        <taxon>Euteleostomi</taxon>
        <taxon>Actinopterygii</taxon>
        <taxon>Neopterygii</taxon>
        <taxon>Teleostei</taxon>
        <taxon>Clupei</taxon>
        <taxon>Clupeiformes</taxon>
        <taxon>Clupeoidei</taxon>
        <taxon>Clupeidae</taxon>
        <taxon>Alosa</taxon>
    </lineage>
</organism>
<evidence type="ECO:0000259" key="2">
    <source>
        <dbReference type="Pfam" id="PF16064"/>
    </source>
</evidence>